<dbReference type="InterPro" id="IPR002401">
    <property type="entry name" value="Cyt_P450_E_grp-I"/>
</dbReference>
<keyword evidence="8 10" id="KW-0503">Monooxygenase</keyword>
<dbReference type="EMBL" id="KN839871">
    <property type="protein sequence ID" value="KIJ60578.1"/>
    <property type="molecule type" value="Genomic_DNA"/>
</dbReference>
<keyword evidence="6 10" id="KW-0560">Oxidoreductase</keyword>
<proteinExistence type="inferred from homology"/>
<comment type="cofactor">
    <cofactor evidence="1 9">
        <name>heme</name>
        <dbReference type="ChEBI" id="CHEBI:30413"/>
    </cofactor>
</comment>
<keyword evidence="4 9" id="KW-0349">Heme</keyword>
<keyword evidence="5 9" id="KW-0479">Metal-binding</keyword>
<dbReference type="PANTHER" id="PTHR46300">
    <property type="entry name" value="P450, PUTATIVE (EUROFUNG)-RELATED-RELATED"/>
    <property type="match status" value="1"/>
</dbReference>
<evidence type="ECO:0000313" key="11">
    <source>
        <dbReference type="EMBL" id="KIJ60578.1"/>
    </source>
</evidence>
<accession>A0A0C9W367</accession>
<evidence type="ECO:0000313" key="12">
    <source>
        <dbReference type="Proteomes" id="UP000053820"/>
    </source>
</evidence>
<dbReference type="PANTHER" id="PTHR46300:SF7">
    <property type="entry name" value="P450, PUTATIVE (EUROFUNG)-RELATED"/>
    <property type="match status" value="1"/>
</dbReference>
<dbReference type="InterPro" id="IPR017972">
    <property type="entry name" value="Cyt_P450_CS"/>
</dbReference>
<keyword evidence="12" id="KW-1185">Reference proteome</keyword>
<dbReference type="SUPFAM" id="SSF48264">
    <property type="entry name" value="Cytochrome P450"/>
    <property type="match status" value="1"/>
</dbReference>
<evidence type="ECO:0000256" key="7">
    <source>
        <dbReference type="ARBA" id="ARBA00023004"/>
    </source>
</evidence>
<dbReference type="OrthoDB" id="2789670at2759"/>
<evidence type="ECO:0000256" key="10">
    <source>
        <dbReference type="RuleBase" id="RU000461"/>
    </source>
</evidence>
<evidence type="ECO:0000256" key="4">
    <source>
        <dbReference type="ARBA" id="ARBA00022617"/>
    </source>
</evidence>
<comment type="pathway">
    <text evidence="2">Secondary metabolite biosynthesis.</text>
</comment>
<dbReference type="PRINTS" id="PR00463">
    <property type="entry name" value="EP450I"/>
</dbReference>
<dbReference type="Pfam" id="PF00067">
    <property type="entry name" value="p450"/>
    <property type="match status" value="1"/>
</dbReference>
<dbReference type="GO" id="GO:0020037">
    <property type="term" value="F:heme binding"/>
    <property type="evidence" value="ECO:0007669"/>
    <property type="project" value="InterPro"/>
</dbReference>
<dbReference type="GO" id="GO:0016705">
    <property type="term" value="F:oxidoreductase activity, acting on paired donors, with incorporation or reduction of molecular oxygen"/>
    <property type="evidence" value="ECO:0007669"/>
    <property type="project" value="InterPro"/>
</dbReference>
<protein>
    <recommendedName>
        <fullName evidence="13">Cytochrome P450</fullName>
    </recommendedName>
</protein>
<dbReference type="Proteomes" id="UP000053820">
    <property type="component" value="Unassembled WGS sequence"/>
</dbReference>
<sequence>MFFVSSVTLVCTSAFLCFYYFAISARRHPLPPGPKPRFFSGNVHQLPRSEAWKVFAEWSETFKSPMVFYRIFGRNVLVLNTLKAANDLLEARSNTYSDRPMAWMYKELVNRKMAVFNISSQHPRFKVYRRLLHAGLNPRAVRNYYEILDDERRILLRNLRSKPDDFMAHLRRVAGGIILKVTYGWAVVDQEDRFVSLMEQSFAMSVEIMKPGRWFVDVFPFLRFIPSWFPGAGFKRQAAVWREQMSELDRKPYAWAKAQLESGDYVPSFTSQHLSPEDGHTLSSDEEDIIKWCSAALYAGGADTTVSALASFILLMSLYPDAQRHAQAEIDEAVGKNRLPTWVDEESLPYVSSVVKEVLRFSPVARLGLPHRVLSEDVYHGYRIPRGSTVVANIWAITHDPGLYPDPITFNPSRFLSTPGKPPQPDPRKIVFGFGRRVCPGAHFAEVSLFLNIASILATFDISKAVDDQGREVDPVVEYTNGVTSHPLPFPCMIVPRPGASSLVLDQL</sequence>
<evidence type="ECO:0000256" key="9">
    <source>
        <dbReference type="PIRSR" id="PIRSR602401-1"/>
    </source>
</evidence>
<dbReference type="PRINTS" id="PR00385">
    <property type="entry name" value="P450"/>
</dbReference>
<evidence type="ECO:0000256" key="2">
    <source>
        <dbReference type="ARBA" id="ARBA00005179"/>
    </source>
</evidence>
<name>A0A0C9W367_9AGAM</name>
<dbReference type="GO" id="GO:0005506">
    <property type="term" value="F:iron ion binding"/>
    <property type="evidence" value="ECO:0007669"/>
    <property type="project" value="InterPro"/>
</dbReference>
<dbReference type="PROSITE" id="PS00086">
    <property type="entry name" value="CYTOCHROME_P450"/>
    <property type="match status" value="1"/>
</dbReference>
<dbReference type="InterPro" id="IPR001128">
    <property type="entry name" value="Cyt_P450"/>
</dbReference>
<evidence type="ECO:0000256" key="8">
    <source>
        <dbReference type="ARBA" id="ARBA00023033"/>
    </source>
</evidence>
<dbReference type="AlphaFoldDB" id="A0A0C9W367"/>
<evidence type="ECO:0000256" key="1">
    <source>
        <dbReference type="ARBA" id="ARBA00001971"/>
    </source>
</evidence>
<evidence type="ECO:0000256" key="3">
    <source>
        <dbReference type="ARBA" id="ARBA00010617"/>
    </source>
</evidence>
<keyword evidence="7 9" id="KW-0408">Iron</keyword>
<dbReference type="HOGENOM" id="CLU_001570_2_3_1"/>
<dbReference type="GO" id="GO:0004497">
    <property type="term" value="F:monooxygenase activity"/>
    <property type="evidence" value="ECO:0007669"/>
    <property type="project" value="UniProtKB-KW"/>
</dbReference>
<gene>
    <name evidence="11" type="ORF">HYDPIDRAFT_117119</name>
</gene>
<evidence type="ECO:0000256" key="5">
    <source>
        <dbReference type="ARBA" id="ARBA00022723"/>
    </source>
</evidence>
<comment type="similarity">
    <text evidence="3 10">Belongs to the cytochrome P450 family.</text>
</comment>
<organism evidence="11 12">
    <name type="scientific">Hydnomerulius pinastri MD-312</name>
    <dbReference type="NCBI Taxonomy" id="994086"/>
    <lineage>
        <taxon>Eukaryota</taxon>
        <taxon>Fungi</taxon>
        <taxon>Dikarya</taxon>
        <taxon>Basidiomycota</taxon>
        <taxon>Agaricomycotina</taxon>
        <taxon>Agaricomycetes</taxon>
        <taxon>Agaricomycetidae</taxon>
        <taxon>Boletales</taxon>
        <taxon>Boletales incertae sedis</taxon>
        <taxon>Leucogyrophana</taxon>
    </lineage>
</organism>
<feature type="binding site" description="axial binding residue" evidence="9">
    <location>
        <position position="439"/>
    </location>
    <ligand>
        <name>heme</name>
        <dbReference type="ChEBI" id="CHEBI:30413"/>
    </ligand>
    <ligandPart>
        <name>Fe</name>
        <dbReference type="ChEBI" id="CHEBI:18248"/>
    </ligandPart>
</feature>
<dbReference type="InterPro" id="IPR050364">
    <property type="entry name" value="Cytochrome_P450_fung"/>
</dbReference>
<reference evidence="11 12" key="1">
    <citation type="submission" date="2014-04" db="EMBL/GenBank/DDBJ databases">
        <title>Evolutionary Origins and Diversification of the Mycorrhizal Mutualists.</title>
        <authorList>
            <consortium name="DOE Joint Genome Institute"/>
            <consortium name="Mycorrhizal Genomics Consortium"/>
            <person name="Kohler A."/>
            <person name="Kuo A."/>
            <person name="Nagy L.G."/>
            <person name="Floudas D."/>
            <person name="Copeland A."/>
            <person name="Barry K.W."/>
            <person name="Cichocki N."/>
            <person name="Veneault-Fourrey C."/>
            <person name="LaButti K."/>
            <person name="Lindquist E.A."/>
            <person name="Lipzen A."/>
            <person name="Lundell T."/>
            <person name="Morin E."/>
            <person name="Murat C."/>
            <person name="Riley R."/>
            <person name="Ohm R."/>
            <person name="Sun H."/>
            <person name="Tunlid A."/>
            <person name="Henrissat B."/>
            <person name="Grigoriev I.V."/>
            <person name="Hibbett D.S."/>
            <person name="Martin F."/>
        </authorList>
    </citation>
    <scope>NUCLEOTIDE SEQUENCE [LARGE SCALE GENOMIC DNA]</scope>
    <source>
        <strain evidence="11 12">MD-312</strain>
    </source>
</reference>
<dbReference type="Gene3D" id="1.10.630.10">
    <property type="entry name" value="Cytochrome P450"/>
    <property type="match status" value="1"/>
</dbReference>
<evidence type="ECO:0008006" key="13">
    <source>
        <dbReference type="Google" id="ProtNLM"/>
    </source>
</evidence>
<dbReference type="InterPro" id="IPR036396">
    <property type="entry name" value="Cyt_P450_sf"/>
</dbReference>
<evidence type="ECO:0000256" key="6">
    <source>
        <dbReference type="ARBA" id="ARBA00023002"/>
    </source>
</evidence>
<dbReference type="CDD" id="cd11065">
    <property type="entry name" value="CYP64-like"/>
    <property type="match status" value="1"/>
</dbReference>